<dbReference type="EMBL" id="CAJVPM010013312">
    <property type="protein sequence ID" value="CAG8594141.1"/>
    <property type="molecule type" value="Genomic_DNA"/>
</dbReference>
<proteinExistence type="predicted"/>
<keyword evidence="2" id="KW-1185">Reference proteome</keyword>
<name>A0ACA9MJ35_9GLOM</name>
<organism evidence="1 2">
    <name type="scientific">Scutellospora calospora</name>
    <dbReference type="NCBI Taxonomy" id="85575"/>
    <lineage>
        <taxon>Eukaryota</taxon>
        <taxon>Fungi</taxon>
        <taxon>Fungi incertae sedis</taxon>
        <taxon>Mucoromycota</taxon>
        <taxon>Glomeromycotina</taxon>
        <taxon>Glomeromycetes</taxon>
        <taxon>Diversisporales</taxon>
        <taxon>Gigasporaceae</taxon>
        <taxon>Scutellospora</taxon>
    </lineage>
</organism>
<evidence type="ECO:0000313" key="2">
    <source>
        <dbReference type="Proteomes" id="UP000789860"/>
    </source>
</evidence>
<reference evidence="1" key="1">
    <citation type="submission" date="2021-06" db="EMBL/GenBank/DDBJ databases">
        <authorList>
            <person name="Kallberg Y."/>
            <person name="Tangrot J."/>
            <person name="Rosling A."/>
        </authorList>
    </citation>
    <scope>NUCLEOTIDE SEQUENCE</scope>
    <source>
        <strain evidence="1">AU212A</strain>
    </source>
</reference>
<accession>A0ACA9MJ35</accession>
<sequence>IKFTDNGNVELTTVEITDEVETNQDDKKKISSSSEGRNSESSSVKFRIEVIDTGRGIDPGFMNNMCQPFSQEDSSLRTKFEGTGLGLSLLDMMHSHLEVKSAVGAGSKFSFVLELPLSQRLESIVPSQFPLDYKYLQLSIEEQNLLISKSQSLSFAILKSENTLFLRQITYYLDQWGFKYRLINKDELKVEFEKEHADIIILNDSVSNLECFLDKLEQFHEAVKVNDENVKNAELEHMNERKQKILFFSTIEDHQNAENALQKHKVQFAVPAGPVKILTAIIKAIESLHSPTAENICVIKEDTTSCNHAQKREICLGNELLLSPSIHGSAADMIEEFSIGVSEKILMSSVYDNTIRTKLAEVELIEERSSTVDGIDEKNMHLITGEEKEIKKKKALKDITFLIVE</sequence>
<protein>
    <submittedName>
        <fullName evidence="1">10522_t:CDS:1</fullName>
    </submittedName>
</protein>
<feature type="non-terminal residue" evidence="1">
    <location>
        <position position="1"/>
    </location>
</feature>
<feature type="non-terminal residue" evidence="1">
    <location>
        <position position="405"/>
    </location>
</feature>
<evidence type="ECO:0000313" key="1">
    <source>
        <dbReference type="EMBL" id="CAG8594141.1"/>
    </source>
</evidence>
<comment type="caution">
    <text evidence="1">The sequence shown here is derived from an EMBL/GenBank/DDBJ whole genome shotgun (WGS) entry which is preliminary data.</text>
</comment>
<gene>
    <name evidence="1" type="ORF">SCALOS_LOCUS6687</name>
</gene>
<dbReference type="Proteomes" id="UP000789860">
    <property type="component" value="Unassembled WGS sequence"/>
</dbReference>